<keyword evidence="5" id="KW-1185">Reference proteome</keyword>
<keyword evidence="2" id="KW-0560">Oxidoreductase</keyword>
<evidence type="ECO:0000313" key="4">
    <source>
        <dbReference type="EMBL" id="GGF61224.1"/>
    </source>
</evidence>
<dbReference type="FunFam" id="3.40.50.720:FF:000084">
    <property type="entry name" value="Short-chain dehydrogenase reductase"/>
    <property type="match status" value="1"/>
</dbReference>
<reference evidence="4" key="2">
    <citation type="submission" date="2020-09" db="EMBL/GenBank/DDBJ databases">
        <authorList>
            <person name="Sun Q."/>
            <person name="Zhou Y."/>
        </authorList>
    </citation>
    <scope>NUCLEOTIDE SEQUENCE</scope>
    <source>
        <strain evidence="4">CGMCC 1.16134</strain>
    </source>
</reference>
<evidence type="ECO:0000256" key="2">
    <source>
        <dbReference type="ARBA" id="ARBA00023002"/>
    </source>
</evidence>
<feature type="domain" description="Ketoreductase" evidence="3">
    <location>
        <begin position="7"/>
        <end position="192"/>
    </location>
</feature>
<dbReference type="PANTHER" id="PTHR42879">
    <property type="entry name" value="3-OXOACYL-(ACYL-CARRIER-PROTEIN) REDUCTASE"/>
    <property type="match status" value="1"/>
</dbReference>
<dbReference type="SUPFAM" id="SSF51735">
    <property type="entry name" value="NAD(P)-binding Rossmann-fold domains"/>
    <property type="match status" value="1"/>
</dbReference>
<sequence length="250" mass="26556">MFDLSGKVVLVTGSSRGLGRGIILGMAKAGANVIINDLEVTEHAIQLVDQVKALGRDAIAIQADVSQEDAVRRLFHMAIQKYGRLDVLVNNAGTSRAEEIGETSLHSWNEIIGNNLTSTFLCSKYAMDIMMPQKSGRIISISSVVGHQGAIYGHVHYAASKSGQMGFTKTLARTAAPYGITVNAIAPGIIGTELLFQTHGPEKVQKLTESVPLGLGKPEDVAAAAVFLASEEAHYLTGVVLDVNGGLYLR</sequence>
<proteinExistence type="inferred from homology"/>
<accession>A0A917BWG4</accession>
<dbReference type="InterPro" id="IPR036291">
    <property type="entry name" value="NAD(P)-bd_dom_sf"/>
</dbReference>
<dbReference type="GO" id="GO:0016491">
    <property type="term" value="F:oxidoreductase activity"/>
    <property type="evidence" value="ECO:0007669"/>
    <property type="project" value="UniProtKB-KW"/>
</dbReference>
<evidence type="ECO:0000313" key="5">
    <source>
        <dbReference type="Proteomes" id="UP000637643"/>
    </source>
</evidence>
<dbReference type="PANTHER" id="PTHR42879:SF2">
    <property type="entry name" value="3-OXOACYL-[ACYL-CARRIER-PROTEIN] REDUCTASE FABG"/>
    <property type="match status" value="1"/>
</dbReference>
<dbReference type="InterPro" id="IPR050259">
    <property type="entry name" value="SDR"/>
</dbReference>
<evidence type="ECO:0000256" key="1">
    <source>
        <dbReference type="ARBA" id="ARBA00006484"/>
    </source>
</evidence>
<dbReference type="PRINTS" id="PR00081">
    <property type="entry name" value="GDHRDH"/>
</dbReference>
<name>A0A917BWG4_9BACL</name>
<reference evidence="4" key="1">
    <citation type="journal article" date="2014" name="Int. J. Syst. Evol. Microbiol.">
        <title>Complete genome sequence of Corynebacterium casei LMG S-19264T (=DSM 44701T), isolated from a smear-ripened cheese.</title>
        <authorList>
            <consortium name="US DOE Joint Genome Institute (JGI-PGF)"/>
            <person name="Walter F."/>
            <person name="Albersmeier A."/>
            <person name="Kalinowski J."/>
            <person name="Ruckert C."/>
        </authorList>
    </citation>
    <scope>NUCLEOTIDE SEQUENCE</scope>
    <source>
        <strain evidence="4">CGMCC 1.16134</strain>
    </source>
</reference>
<dbReference type="AlphaFoldDB" id="A0A917BWG4"/>
<dbReference type="GO" id="GO:0008206">
    <property type="term" value="P:bile acid metabolic process"/>
    <property type="evidence" value="ECO:0007669"/>
    <property type="project" value="UniProtKB-ARBA"/>
</dbReference>
<gene>
    <name evidence="4" type="ORF">GCM10010912_03060</name>
</gene>
<evidence type="ECO:0000259" key="3">
    <source>
        <dbReference type="SMART" id="SM00822"/>
    </source>
</evidence>
<organism evidence="4 5">
    <name type="scientific">Paenibacillus albidus</name>
    <dbReference type="NCBI Taxonomy" id="2041023"/>
    <lineage>
        <taxon>Bacteria</taxon>
        <taxon>Bacillati</taxon>
        <taxon>Bacillota</taxon>
        <taxon>Bacilli</taxon>
        <taxon>Bacillales</taxon>
        <taxon>Paenibacillaceae</taxon>
        <taxon>Paenibacillus</taxon>
    </lineage>
</organism>
<dbReference type="Proteomes" id="UP000637643">
    <property type="component" value="Unassembled WGS sequence"/>
</dbReference>
<protein>
    <submittedName>
        <fullName evidence="4">Beta-ketoacyl-ACP reductase</fullName>
    </submittedName>
</protein>
<comment type="similarity">
    <text evidence="1">Belongs to the short-chain dehydrogenases/reductases (SDR) family.</text>
</comment>
<dbReference type="EMBL" id="BMKR01000001">
    <property type="protein sequence ID" value="GGF61224.1"/>
    <property type="molecule type" value="Genomic_DNA"/>
</dbReference>
<comment type="caution">
    <text evidence="4">The sequence shown here is derived from an EMBL/GenBank/DDBJ whole genome shotgun (WGS) entry which is preliminary data.</text>
</comment>
<dbReference type="InterPro" id="IPR057326">
    <property type="entry name" value="KR_dom"/>
</dbReference>
<dbReference type="Pfam" id="PF13561">
    <property type="entry name" value="adh_short_C2"/>
    <property type="match status" value="1"/>
</dbReference>
<dbReference type="SMART" id="SM00822">
    <property type="entry name" value="PKS_KR"/>
    <property type="match status" value="1"/>
</dbReference>
<dbReference type="Gene3D" id="3.40.50.720">
    <property type="entry name" value="NAD(P)-binding Rossmann-like Domain"/>
    <property type="match status" value="1"/>
</dbReference>
<dbReference type="PRINTS" id="PR00080">
    <property type="entry name" value="SDRFAMILY"/>
</dbReference>
<dbReference type="InterPro" id="IPR002347">
    <property type="entry name" value="SDR_fam"/>
</dbReference>